<proteinExistence type="predicted"/>
<accession>A0A5Q2TMM4</accession>
<dbReference type="EMBL" id="CP045915">
    <property type="protein sequence ID" value="QGH36199.1"/>
    <property type="molecule type" value="Genomic_DNA"/>
</dbReference>
<protein>
    <recommendedName>
        <fullName evidence="3">Methane oxygenase PmoA</fullName>
    </recommendedName>
</protein>
<dbReference type="Pfam" id="PF14100">
    <property type="entry name" value="DUF6807"/>
    <property type="match status" value="1"/>
</dbReference>
<keyword evidence="2" id="KW-1185">Reference proteome</keyword>
<dbReference type="RefSeq" id="WP_153792373.1">
    <property type="nucleotide sequence ID" value="NZ_CP045915.1"/>
</dbReference>
<sequence>MVNHTKINDLRAECSDQIISVYRHNESVPIITQHAKTDKRPYIHPIVSPDGVGILTEDAPSHHPWQHGLYCGFNNINNIGFWEEGLKEGYDGTIHPKSLSKPIVRGNKANWKVESEWYAPNGTHMITEEQDWIFTDHGETYTLDLVGSLRAETFLTFGQHMAGGLFLRMPFKEELGGRAINSSGQENENAEAKYANWVTVSMPIKNRKNWAGIAMMNHKDNPQHPVTWRVDGQLGLSPSRCISGEWTQEQGKTERYKHRLLIYCGEPNIKQINKSWNSFNNL</sequence>
<name>A0A5Q2TMM4_9BACI</name>
<evidence type="ECO:0008006" key="3">
    <source>
        <dbReference type="Google" id="ProtNLM"/>
    </source>
</evidence>
<evidence type="ECO:0000313" key="1">
    <source>
        <dbReference type="EMBL" id="QGH36199.1"/>
    </source>
</evidence>
<evidence type="ECO:0000313" key="2">
    <source>
        <dbReference type="Proteomes" id="UP000339690"/>
    </source>
</evidence>
<organism evidence="1 2">
    <name type="scientific">Gracilibacillus salitolerans</name>
    <dbReference type="NCBI Taxonomy" id="2663022"/>
    <lineage>
        <taxon>Bacteria</taxon>
        <taxon>Bacillati</taxon>
        <taxon>Bacillota</taxon>
        <taxon>Bacilli</taxon>
        <taxon>Bacillales</taxon>
        <taxon>Bacillaceae</taxon>
        <taxon>Gracilibacillus</taxon>
    </lineage>
</organism>
<dbReference type="InterPro" id="IPR029475">
    <property type="entry name" value="DUF6807"/>
</dbReference>
<dbReference type="Proteomes" id="UP000339690">
    <property type="component" value="Chromosome"/>
</dbReference>
<gene>
    <name evidence="1" type="ORF">GI584_20060</name>
</gene>
<dbReference type="KEGG" id="grc:GI584_20060"/>
<reference evidence="1 2" key="1">
    <citation type="submission" date="2019-11" db="EMBL/GenBank/DDBJ databases">
        <title>Gracilibacillus salitolerans sp. nov., a moderate halophile isolated from a saline soil in northwest China.</title>
        <authorList>
            <person name="Gan L."/>
        </authorList>
    </citation>
    <scope>NUCLEOTIDE SEQUENCE [LARGE SCALE GENOMIC DNA]</scope>
    <source>
        <strain evidence="1 2">SCU50</strain>
    </source>
</reference>
<dbReference type="AlphaFoldDB" id="A0A5Q2TMM4"/>